<reference evidence="4 5" key="1">
    <citation type="submission" date="2023-06" db="EMBL/GenBank/DDBJ databases">
        <title>Pelomonas sp. PFR6 16S ribosomal RNA gene Genome sequencing and assembly.</title>
        <authorList>
            <person name="Woo H."/>
        </authorList>
    </citation>
    <scope>NUCLEOTIDE SEQUENCE [LARGE SCALE GENOMIC DNA]</scope>
    <source>
        <strain evidence="4 5">PFR6</strain>
    </source>
</reference>
<feature type="domain" description="Serine aminopeptidase S33" evidence="3">
    <location>
        <begin position="88"/>
        <end position="377"/>
    </location>
</feature>
<feature type="chain" id="PRO_5045801906" evidence="2">
    <location>
        <begin position="20"/>
        <end position="420"/>
    </location>
</feature>
<feature type="signal peptide" evidence="2">
    <location>
        <begin position="1"/>
        <end position="19"/>
    </location>
</feature>
<dbReference type="RefSeq" id="WP_290358313.1">
    <property type="nucleotide sequence ID" value="NZ_JAUHHC010000002.1"/>
</dbReference>
<sequence>MVRRLLALCLLAAAAQAGAADPDPFPPLERSSTAELRYPLGTESELAAYAGWSDLEARSLRLATLTRGAFSGAAGLKIHYRLYRHRAETRGTVVLVAGRTEGLVMYQELILDLLRNGYSVHIQDHRGQGFSQRLLPEKPSLGHVDQFQHYVDDLAAFIDGPSKAARSRRPLFLLAHSMGGAVSALYLEQQAANSGVAAAALVTPMMEPWADGEADAGLAARLAGGYCARFSVDVGPLGRLSEQYAEGSDFDSEYAKVREAAADAPNALTHSARRFARHWQARDEARCTGEDCGWPDAKIGGPSLRWFNQACVGSEQARGPAAAGIRVPVLLLQGGLDRVVKPEAQQSFCAQLNSGSGTGYCVGRRLPGALHSIFIEADAQRQPALRRVLGFFDCVRGENEAPRPASTPVGPPRGRQCSRH</sequence>
<dbReference type="InterPro" id="IPR029058">
    <property type="entry name" value="AB_hydrolase_fold"/>
</dbReference>
<evidence type="ECO:0000256" key="2">
    <source>
        <dbReference type="SAM" id="SignalP"/>
    </source>
</evidence>
<keyword evidence="2" id="KW-0732">Signal</keyword>
<accession>A0ABT8DSI7</accession>
<organism evidence="4 5">
    <name type="scientific">Roseateles violae</name>
    <dbReference type="NCBI Taxonomy" id="3058042"/>
    <lineage>
        <taxon>Bacteria</taxon>
        <taxon>Pseudomonadati</taxon>
        <taxon>Pseudomonadota</taxon>
        <taxon>Betaproteobacteria</taxon>
        <taxon>Burkholderiales</taxon>
        <taxon>Sphaerotilaceae</taxon>
        <taxon>Roseateles</taxon>
    </lineage>
</organism>
<keyword evidence="4" id="KW-0378">Hydrolase</keyword>
<dbReference type="InterPro" id="IPR022742">
    <property type="entry name" value="Hydrolase_4"/>
</dbReference>
<gene>
    <name evidence="4" type="ORF">QWJ38_06845</name>
</gene>
<dbReference type="EMBL" id="JAUHHC010000002">
    <property type="protein sequence ID" value="MDN3919995.1"/>
    <property type="molecule type" value="Genomic_DNA"/>
</dbReference>
<evidence type="ECO:0000259" key="3">
    <source>
        <dbReference type="Pfam" id="PF12146"/>
    </source>
</evidence>
<dbReference type="SUPFAM" id="SSF53474">
    <property type="entry name" value="alpha/beta-Hydrolases"/>
    <property type="match status" value="1"/>
</dbReference>
<dbReference type="Proteomes" id="UP001228044">
    <property type="component" value="Unassembled WGS sequence"/>
</dbReference>
<name>A0ABT8DSI7_9BURK</name>
<proteinExistence type="predicted"/>
<evidence type="ECO:0000256" key="1">
    <source>
        <dbReference type="SAM" id="MobiDB-lite"/>
    </source>
</evidence>
<evidence type="ECO:0000313" key="4">
    <source>
        <dbReference type="EMBL" id="MDN3919995.1"/>
    </source>
</evidence>
<feature type="region of interest" description="Disordered" evidence="1">
    <location>
        <begin position="400"/>
        <end position="420"/>
    </location>
</feature>
<keyword evidence="5" id="KW-1185">Reference proteome</keyword>
<protein>
    <submittedName>
        <fullName evidence="4">Alpha/beta fold hydrolase</fullName>
    </submittedName>
</protein>
<dbReference type="Gene3D" id="3.40.50.1820">
    <property type="entry name" value="alpha/beta hydrolase"/>
    <property type="match status" value="1"/>
</dbReference>
<evidence type="ECO:0000313" key="5">
    <source>
        <dbReference type="Proteomes" id="UP001228044"/>
    </source>
</evidence>
<dbReference type="Pfam" id="PF12146">
    <property type="entry name" value="Hydrolase_4"/>
    <property type="match status" value="1"/>
</dbReference>
<dbReference type="PANTHER" id="PTHR11614">
    <property type="entry name" value="PHOSPHOLIPASE-RELATED"/>
    <property type="match status" value="1"/>
</dbReference>
<comment type="caution">
    <text evidence="4">The sequence shown here is derived from an EMBL/GenBank/DDBJ whole genome shotgun (WGS) entry which is preliminary data.</text>
</comment>
<dbReference type="GO" id="GO:0016787">
    <property type="term" value="F:hydrolase activity"/>
    <property type="evidence" value="ECO:0007669"/>
    <property type="project" value="UniProtKB-KW"/>
</dbReference>
<dbReference type="InterPro" id="IPR051044">
    <property type="entry name" value="MAG_DAG_Lipase"/>
</dbReference>